<protein>
    <submittedName>
        <fullName evidence="2">Uncharacterized protein</fullName>
    </submittedName>
</protein>
<feature type="compositionally biased region" description="Low complexity" evidence="1">
    <location>
        <begin position="220"/>
        <end position="238"/>
    </location>
</feature>
<sequence>MNTNLQDEFKEDNYIKAWIKQSENPELYKNWSDIEDQSYPNELIKVVDFNNINSNLINTIMTEHPPDLVNKKKKRKAYSLFYSNEICPENDYACNDVVSNNYNTIYSSCDDSDVKYFNTTDKTPLCTLRDNSLKENGKEIQLSIKKAKRENDHKENNYDHMLCGDIMNSSPIYKLKEFTKAGYGSESTIEFYNNYDYETPIKMLSSKKNGYDYKNKKDNCTNTTKENSSQENVSSNNSETKRTMHFSNKTNDFNDLHYNSDNEYLTSSEYIDEEDSSRSNKKQSEMNFLGQKLDYKVVGNVINCSKDHPHFSML</sequence>
<reference evidence="3" key="1">
    <citation type="submission" date="2016-05" db="EMBL/GenBank/DDBJ databases">
        <authorList>
            <person name="Naeem Raeece"/>
        </authorList>
    </citation>
    <scope>NUCLEOTIDE SEQUENCE [LARGE SCALE GENOMIC DNA]</scope>
</reference>
<dbReference type="EMBL" id="FLQU01000456">
    <property type="protein sequence ID" value="SBS85871.1"/>
    <property type="molecule type" value="Genomic_DNA"/>
</dbReference>
<evidence type="ECO:0000313" key="3">
    <source>
        <dbReference type="Proteomes" id="UP000078560"/>
    </source>
</evidence>
<name>A0A1A8VZ23_PLAOA</name>
<evidence type="ECO:0000256" key="1">
    <source>
        <dbReference type="SAM" id="MobiDB-lite"/>
    </source>
</evidence>
<dbReference type="AlphaFoldDB" id="A0A1A8VZ23"/>
<evidence type="ECO:0000313" key="2">
    <source>
        <dbReference type="EMBL" id="SBS85871.1"/>
    </source>
</evidence>
<gene>
    <name evidence="2" type="ORF">POVCU2_0033880</name>
</gene>
<accession>A0A1A8VZ23</accession>
<feature type="region of interest" description="Disordered" evidence="1">
    <location>
        <begin position="218"/>
        <end position="254"/>
    </location>
</feature>
<proteinExistence type="predicted"/>
<dbReference type="Proteomes" id="UP000078560">
    <property type="component" value="Unassembled WGS sequence"/>
</dbReference>
<organism evidence="2 3">
    <name type="scientific">Plasmodium ovale curtisi</name>
    <dbReference type="NCBI Taxonomy" id="864141"/>
    <lineage>
        <taxon>Eukaryota</taxon>
        <taxon>Sar</taxon>
        <taxon>Alveolata</taxon>
        <taxon>Apicomplexa</taxon>
        <taxon>Aconoidasida</taxon>
        <taxon>Haemosporida</taxon>
        <taxon>Plasmodiidae</taxon>
        <taxon>Plasmodium</taxon>
        <taxon>Plasmodium (Plasmodium)</taxon>
    </lineage>
</organism>